<dbReference type="PANTHER" id="PTHR35272">
    <property type="entry name" value="THIOL:DISULFIDE INTERCHANGE PROTEIN DSBC-RELATED"/>
    <property type="match status" value="1"/>
</dbReference>
<evidence type="ECO:0000313" key="11">
    <source>
        <dbReference type="Proteomes" id="UP000325302"/>
    </source>
</evidence>
<evidence type="ECO:0000256" key="3">
    <source>
        <dbReference type="ARBA" id="ARBA00022729"/>
    </source>
</evidence>
<dbReference type="Gene3D" id="3.40.30.10">
    <property type="entry name" value="Glutaredoxin"/>
    <property type="match status" value="1"/>
</dbReference>
<dbReference type="InterPro" id="IPR036249">
    <property type="entry name" value="Thioredoxin-like_sf"/>
</dbReference>
<gene>
    <name evidence="10" type="ORF">E1H14_01905</name>
</gene>
<proteinExistence type="inferred from homology"/>
<keyword evidence="6 7" id="KW-0676">Redox-active center</keyword>
<reference evidence="10 11" key="1">
    <citation type="submission" date="2019-03" db="EMBL/GenBank/DDBJ databases">
        <title>Nitrincola sp. nov. isolated from an Indian soda lake.</title>
        <authorList>
            <person name="Joshi A."/>
            <person name="Thite S.V."/>
            <person name="Joseph N."/>
            <person name="Dhotre D."/>
            <person name="Moorthy M."/>
            <person name="Shouche Y.S."/>
        </authorList>
    </citation>
    <scope>NUCLEOTIDE SEQUENCE [LARGE SCALE GENOMIC DNA]</scope>
    <source>
        <strain evidence="10 11">MEB193</strain>
    </source>
</reference>
<dbReference type="Gene3D" id="3.10.450.70">
    <property type="entry name" value="Disulphide bond isomerase, DsbC/G, N-terminal"/>
    <property type="match status" value="1"/>
</dbReference>
<name>A0A5A9WAN8_9GAMM</name>
<dbReference type="Proteomes" id="UP000325302">
    <property type="component" value="Unassembled WGS sequence"/>
</dbReference>
<keyword evidence="4 7" id="KW-0574">Periplasm</keyword>
<dbReference type="RefSeq" id="WP_149389751.1">
    <property type="nucleotide sequence ID" value="NZ_SMRS01000001.1"/>
</dbReference>
<dbReference type="InterPro" id="IPR051470">
    <property type="entry name" value="Thiol:disulfide_interchange"/>
</dbReference>
<comment type="caution">
    <text evidence="10">The sequence shown here is derived from an EMBL/GenBank/DDBJ whole genome shotgun (WGS) entry which is preliminary data.</text>
</comment>
<dbReference type="InterPro" id="IPR018950">
    <property type="entry name" value="DiS-bond_isomerase_DsbC/G_N"/>
</dbReference>
<dbReference type="CDD" id="cd03020">
    <property type="entry name" value="DsbA_DsbC_DsbG"/>
    <property type="match status" value="1"/>
</dbReference>
<dbReference type="InterPro" id="IPR033954">
    <property type="entry name" value="DiS-bond_Isoase_DsbC/G"/>
</dbReference>
<comment type="subcellular location">
    <subcellularLocation>
        <location evidence="1 7">Periplasm</location>
    </subcellularLocation>
</comment>
<dbReference type="PANTHER" id="PTHR35272:SF3">
    <property type="entry name" value="THIOL:DISULFIDE INTERCHANGE PROTEIN DSBC"/>
    <property type="match status" value="1"/>
</dbReference>
<evidence type="ECO:0000259" key="9">
    <source>
        <dbReference type="Pfam" id="PF13098"/>
    </source>
</evidence>
<organism evidence="10 11">
    <name type="scientific">Nitrincola tapanii</name>
    <dbReference type="NCBI Taxonomy" id="1708751"/>
    <lineage>
        <taxon>Bacteria</taxon>
        <taxon>Pseudomonadati</taxon>
        <taxon>Pseudomonadota</taxon>
        <taxon>Gammaproteobacteria</taxon>
        <taxon>Oceanospirillales</taxon>
        <taxon>Oceanospirillaceae</taxon>
        <taxon>Nitrincola</taxon>
    </lineage>
</organism>
<comment type="function">
    <text evidence="7">Required for disulfide bond formation in some periplasmic proteins. Acts by transferring its disulfide bond to other proteins and is reduced in the process.</text>
</comment>
<dbReference type="SUPFAM" id="SSF52833">
    <property type="entry name" value="Thioredoxin-like"/>
    <property type="match status" value="1"/>
</dbReference>
<comment type="similarity">
    <text evidence="2 7">Belongs to the thioredoxin family. DsbC subfamily.</text>
</comment>
<evidence type="ECO:0000256" key="7">
    <source>
        <dbReference type="RuleBase" id="RU364038"/>
    </source>
</evidence>
<evidence type="ECO:0000256" key="1">
    <source>
        <dbReference type="ARBA" id="ARBA00004418"/>
    </source>
</evidence>
<feature type="chain" id="PRO_5023152659" description="Thiol:disulfide interchange protein" evidence="7">
    <location>
        <begin position="20"/>
        <end position="244"/>
    </location>
</feature>
<evidence type="ECO:0000313" key="10">
    <source>
        <dbReference type="EMBL" id="KAA0876501.1"/>
    </source>
</evidence>
<sequence length="244" mass="26949">MKKSMLTLVLLLLAGFSWAEDSAEQQIRAQLQEADARIPVDSISPAELDGFYEVTLDSGELLYATADGQHFFIGHLFRADAEAGLINLTELAQNRQRVTALKQVPEAEFITYPAQGETKASLVVYTDVDCTYCRRLHAEIPELNKLGIEIRYLAFPRQGPNSATYNTMVSIWCGQTPAERNRLMDQVKGGKTIENQSCDNPIREHLQLGQAMGVRGTPALVLEDGSLIPGYQPAKQLAQALGLR</sequence>
<dbReference type="GO" id="GO:0042597">
    <property type="term" value="C:periplasmic space"/>
    <property type="evidence" value="ECO:0007669"/>
    <property type="project" value="UniProtKB-SubCell"/>
</dbReference>
<keyword evidence="3 7" id="KW-0732">Signal</keyword>
<evidence type="ECO:0000256" key="2">
    <source>
        <dbReference type="ARBA" id="ARBA00009813"/>
    </source>
</evidence>
<keyword evidence="5" id="KW-1015">Disulfide bond</keyword>
<feature type="domain" description="Disulphide bond isomerase DsbC/G N-terminal" evidence="8">
    <location>
        <begin position="20"/>
        <end position="90"/>
    </location>
</feature>
<dbReference type="InterPro" id="IPR012336">
    <property type="entry name" value="Thioredoxin-like_fold"/>
</dbReference>
<accession>A0A5A9WAN8</accession>
<dbReference type="Pfam" id="PF10411">
    <property type="entry name" value="DsbC_N"/>
    <property type="match status" value="1"/>
</dbReference>
<evidence type="ECO:0000256" key="5">
    <source>
        <dbReference type="ARBA" id="ARBA00023157"/>
    </source>
</evidence>
<feature type="domain" description="Thioredoxin-like fold" evidence="9">
    <location>
        <begin position="114"/>
        <end position="241"/>
    </location>
</feature>
<dbReference type="Pfam" id="PF13098">
    <property type="entry name" value="Thioredoxin_2"/>
    <property type="match status" value="1"/>
</dbReference>
<keyword evidence="11" id="KW-1185">Reference proteome</keyword>
<feature type="signal peptide" evidence="7">
    <location>
        <begin position="1"/>
        <end position="19"/>
    </location>
</feature>
<dbReference type="AlphaFoldDB" id="A0A5A9WAN8"/>
<evidence type="ECO:0000256" key="4">
    <source>
        <dbReference type="ARBA" id="ARBA00022764"/>
    </source>
</evidence>
<dbReference type="SUPFAM" id="SSF54423">
    <property type="entry name" value="DsbC/DsbG N-terminal domain-like"/>
    <property type="match status" value="1"/>
</dbReference>
<dbReference type="InterPro" id="IPR009094">
    <property type="entry name" value="DiS-bond_isomerase_DsbC/G_N_sf"/>
</dbReference>
<dbReference type="EMBL" id="SMRS01000001">
    <property type="protein sequence ID" value="KAA0876501.1"/>
    <property type="molecule type" value="Genomic_DNA"/>
</dbReference>
<dbReference type="OrthoDB" id="12976at2"/>
<protein>
    <recommendedName>
        <fullName evidence="7">Thiol:disulfide interchange protein</fullName>
    </recommendedName>
</protein>
<evidence type="ECO:0000256" key="6">
    <source>
        <dbReference type="ARBA" id="ARBA00023284"/>
    </source>
</evidence>
<evidence type="ECO:0000259" key="8">
    <source>
        <dbReference type="Pfam" id="PF10411"/>
    </source>
</evidence>